<evidence type="ECO:0000256" key="4">
    <source>
        <dbReference type="ARBA" id="ARBA00023163"/>
    </source>
</evidence>
<keyword evidence="2" id="KW-0067">ATP-binding</keyword>
<evidence type="ECO:0000259" key="5">
    <source>
        <dbReference type="PROSITE" id="PS50045"/>
    </source>
</evidence>
<dbReference type="EMBL" id="CP009533">
    <property type="protein sequence ID" value="AIS17470.1"/>
    <property type="molecule type" value="Genomic_DNA"/>
</dbReference>
<dbReference type="Pfam" id="PF02954">
    <property type="entry name" value="HTH_8"/>
    <property type="match status" value="1"/>
</dbReference>
<dbReference type="SUPFAM" id="SSF52540">
    <property type="entry name" value="P-loop containing nucleoside triphosphate hydrolases"/>
    <property type="match status" value="1"/>
</dbReference>
<dbReference type="PANTHER" id="PTHR32071">
    <property type="entry name" value="TRANSCRIPTIONAL REGULATORY PROTEIN"/>
    <property type="match status" value="1"/>
</dbReference>
<dbReference type="GO" id="GO:0006355">
    <property type="term" value="P:regulation of DNA-templated transcription"/>
    <property type="evidence" value="ECO:0007669"/>
    <property type="project" value="InterPro"/>
</dbReference>
<proteinExistence type="predicted"/>
<feature type="domain" description="Sigma-54 factor interaction" evidence="5">
    <location>
        <begin position="34"/>
        <end position="262"/>
    </location>
</feature>
<dbReference type="HOGENOM" id="CLU_000445_0_7_6"/>
<dbReference type="RefSeq" id="WP_043188859.1">
    <property type="nucleotide sequence ID" value="NZ_CP009533.1"/>
</dbReference>
<dbReference type="GO" id="GO:0005524">
    <property type="term" value="F:ATP binding"/>
    <property type="evidence" value="ECO:0007669"/>
    <property type="project" value="UniProtKB-KW"/>
</dbReference>
<keyword evidence="1" id="KW-0547">Nucleotide-binding</keyword>
<sequence length="361" mass="39485">MSSVCEHTARASTAAPVPSSSALLSAEQYESDIANDSDPQVRQAFRRALRLMERGIAVLIQGETGTGKEVLARTLHAHSQRRQAQCVALNCASIPESLIESELFGYSRGAFSGALPCGKKGKVQQADGGTLFLDEIGDMPFEQQTRLLRVIAEREVTPLGAERSLKVDFALICATHQNLTSLVQQGAFREDLFYRIATGVVQLPPLRERTDRAELVCRMVASELPGCDPRQVIASDVWPLLLNHPWPGNLRQMRAVIRYACAVMEGSRIQRTDLPMDFLGHGCPTASPAPANVTPIRRPVTLAAPLDERADVLDVLNACRWNMSAAARALGICRPSLYRVLRRLGIPQLKDQLAQGAYLPA</sequence>
<dbReference type="Pfam" id="PF00158">
    <property type="entry name" value="Sigma54_activat"/>
    <property type="match status" value="1"/>
</dbReference>
<accession>A0A089YUS6</accession>
<dbReference type="AlphaFoldDB" id="A0A089YUS6"/>
<dbReference type="PANTHER" id="PTHR32071:SF77">
    <property type="entry name" value="TRANSCRIPTIONAL REGULATORY PROTEIN"/>
    <property type="match status" value="1"/>
</dbReference>
<keyword evidence="4" id="KW-0804">Transcription</keyword>
<protein>
    <recommendedName>
        <fullName evidence="5">Sigma-54 factor interaction domain-containing protein</fullName>
    </recommendedName>
</protein>
<dbReference type="PROSITE" id="PS00676">
    <property type="entry name" value="SIGMA54_INTERACT_2"/>
    <property type="match status" value="1"/>
</dbReference>
<organism evidence="6 7">
    <name type="scientific">Pseudomonas rhizosphaerae</name>
    <dbReference type="NCBI Taxonomy" id="216142"/>
    <lineage>
        <taxon>Bacteria</taxon>
        <taxon>Pseudomonadati</taxon>
        <taxon>Pseudomonadota</taxon>
        <taxon>Gammaproteobacteria</taxon>
        <taxon>Pseudomonadales</taxon>
        <taxon>Pseudomonadaceae</taxon>
        <taxon>Pseudomonas</taxon>
    </lineage>
</organism>
<dbReference type="STRING" id="216142.LT40_08670"/>
<reference evidence="6 7" key="1">
    <citation type="journal article" date="2015" name="J. Biotechnol.">
        <title>Complete genome sequence of Pseudomonas rhizosphaerae IH5T (=DSM 16299T), a phosphate-solubilizing rhizobacterium for bacterial biofertilizer.</title>
        <authorList>
            <person name="Kwak Y."/>
            <person name="Jung B.K."/>
            <person name="Shin J.H."/>
        </authorList>
    </citation>
    <scope>NUCLEOTIDE SEQUENCE [LARGE SCALE GENOMIC DNA]</scope>
    <source>
        <strain evidence="6">DSM 16299</strain>
    </source>
</reference>
<dbReference type="FunFam" id="3.40.50.300:FF:000006">
    <property type="entry name" value="DNA-binding transcriptional regulator NtrC"/>
    <property type="match status" value="1"/>
</dbReference>
<dbReference type="InterPro" id="IPR003593">
    <property type="entry name" value="AAA+_ATPase"/>
</dbReference>
<keyword evidence="3" id="KW-0805">Transcription regulation</keyword>
<evidence type="ECO:0000256" key="1">
    <source>
        <dbReference type="ARBA" id="ARBA00022741"/>
    </source>
</evidence>
<dbReference type="KEGG" id="prh:LT40_08670"/>
<dbReference type="SMART" id="SM00382">
    <property type="entry name" value="AAA"/>
    <property type="match status" value="1"/>
</dbReference>
<dbReference type="Proteomes" id="UP000029499">
    <property type="component" value="Chromosome"/>
</dbReference>
<name>A0A089YUS6_9PSED</name>
<dbReference type="InterPro" id="IPR002197">
    <property type="entry name" value="HTH_Fis"/>
</dbReference>
<dbReference type="Gene3D" id="1.10.10.60">
    <property type="entry name" value="Homeodomain-like"/>
    <property type="match status" value="1"/>
</dbReference>
<keyword evidence="7" id="KW-1185">Reference proteome</keyword>
<dbReference type="Gene3D" id="1.10.8.60">
    <property type="match status" value="1"/>
</dbReference>
<dbReference type="GO" id="GO:0043565">
    <property type="term" value="F:sequence-specific DNA binding"/>
    <property type="evidence" value="ECO:0007669"/>
    <property type="project" value="InterPro"/>
</dbReference>
<dbReference type="OrthoDB" id="9804019at2"/>
<evidence type="ECO:0000313" key="6">
    <source>
        <dbReference type="EMBL" id="AIS17470.1"/>
    </source>
</evidence>
<dbReference type="InterPro" id="IPR002078">
    <property type="entry name" value="Sigma_54_int"/>
</dbReference>
<evidence type="ECO:0000313" key="7">
    <source>
        <dbReference type="Proteomes" id="UP000029499"/>
    </source>
</evidence>
<dbReference type="PRINTS" id="PR01590">
    <property type="entry name" value="HTHFIS"/>
</dbReference>
<dbReference type="InterPro" id="IPR058031">
    <property type="entry name" value="AAA_lid_NorR"/>
</dbReference>
<dbReference type="InterPro" id="IPR027417">
    <property type="entry name" value="P-loop_NTPase"/>
</dbReference>
<dbReference type="Pfam" id="PF25601">
    <property type="entry name" value="AAA_lid_14"/>
    <property type="match status" value="1"/>
</dbReference>
<dbReference type="PROSITE" id="PS00675">
    <property type="entry name" value="SIGMA54_INTERACT_1"/>
    <property type="match status" value="1"/>
</dbReference>
<dbReference type="eggNOG" id="COG3284">
    <property type="taxonomic scope" value="Bacteria"/>
</dbReference>
<evidence type="ECO:0000256" key="3">
    <source>
        <dbReference type="ARBA" id="ARBA00023015"/>
    </source>
</evidence>
<dbReference type="InterPro" id="IPR025662">
    <property type="entry name" value="Sigma_54_int_dom_ATP-bd_1"/>
</dbReference>
<dbReference type="InterPro" id="IPR025943">
    <property type="entry name" value="Sigma_54_int_dom_ATP-bd_2"/>
</dbReference>
<gene>
    <name evidence="6" type="ORF">LT40_08670</name>
</gene>
<dbReference type="Gene3D" id="3.40.50.300">
    <property type="entry name" value="P-loop containing nucleotide triphosphate hydrolases"/>
    <property type="match status" value="1"/>
</dbReference>
<dbReference type="CDD" id="cd00009">
    <property type="entry name" value="AAA"/>
    <property type="match status" value="1"/>
</dbReference>
<dbReference type="PROSITE" id="PS50045">
    <property type="entry name" value="SIGMA54_INTERACT_4"/>
    <property type="match status" value="1"/>
</dbReference>
<dbReference type="InterPro" id="IPR009057">
    <property type="entry name" value="Homeodomain-like_sf"/>
</dbReference>
<dbReference type="SUPFAM" id="SSF46689">
    <property type="entry name" value="Homeodomain-like"/>
    <property type="match status" value="1"/>
</dbReference>
<evidence type="ECO:0000256" key="2">
    <source>
        <dbReference type="ARBA" id="ARBA00022840"/>
    </source>
</evidence>